<protein>
    <recommendedName>
        <fullName evidence="3">MD-2-related lipid-recognition domain-containing protein</fullName>
    </recommendedName>
</protein>
<reference evidence="1 2" key="1">
    <citation type="journal article" date="2019" name="Commun. Biol.">
        <title>The bagworm genome reveals a unique fibroin gene that provides high tensile strength.</title>
        <authorList>
            <person name="Kono N."/>
            <person name="Nakamura H."/>
            <person name="Ohtoshi R."/>
            <person name="Tomita M."/>
            <person name="Numata K."/>
            <person name="Arakawa K."/>
        </authorList>
    </citation>
    <scope>NUCLEOTIDE SEQUENCE [LARGE SCALE GENOMIC DNA]</scope>
</reference>
<gene>
    <name evidence="1" type="ORF">EVAR_9441_1</name>
</gene>
<evidence type="ECO:0000313" key="2">
    <source>
        <dbReference type="Proteomes" id="UP000299102"/>
    </source>
</evidence>
<accession>A0A4C1UCX3</accession>
<dbReference type="InterPro" id="IPR014756">
    <property type="entry name" value="Ig_E-set"/>
</dbReference>
<keyword evidence="2" id="KW-1185">Reference proteome</keyword>
<evidence type="ECO:0008006" key="3">
    <source>
        <dbReference type="Google" id="ProtNLM"/>
    </source>
</evidence>
<proteinExistence type="predicted"/>
<dbReference type="EMBL" id="BGZK01000160">
    <property type="protein sequence ID" value="GBP24343.1"/>
    <property type="molecule type" value="Genomic_DNA"/>
</dbReference>
<dbReference type="AlphaFoldDB" id="A0A4C1UCX3"/>
<dbReference type="OrthoDB" id="6489092at2759"/>
<name>A0A4C1UCX3_EUMVA</name>
<evidence type="ECO:0000313" key="1">
    <source>
        <dbReference type="EMBL" id="GBP24343.1"/>
    </source>
</evidence>
<dbReference type="Proteomes" id="UP000299102">
    <property type="component" value="Unassembled WGS sequence"/>
</dbReference>
<dbReference type="SUPFAM" id="SSF81296">
    <property type="entry name" value="E set domains"/>
    <property type="match status" value="1"/>
</dbReference>
<sequence>MKIESNFTYKLNYDDGSEYELEAVDISGCGWSLPCPLTLGENVPVTLYFVADFTSSTLNQDVTINLNHVNRPTPVTPGKLSIIQRLQLADAREMIRFTLEPCETVACPLPTASGSVTTFTSVMIVPEDIALYKMRNVLMVECSSSGPPHITKTPLKDDAAMDSKLGIHRTQNARLYGTVDSVQFNRWGTSSVTTLQTGNVDSCQCVESHGVFRCVVLSDDRVRCRRLHRRRPMSGIDVQTDHHSCRSDCIIHLHSLGRPSCRSSGAVVDPFSRIRSFGFPALLHLVLRVNSSSDTPRHPCNLALPRNTMCEPSLLSSFDIVKRRLNESFYTSIRTKSIQVRTFKGQMSQRKRSAVTGLSRHSYRSR</sequence>
<dbReference type="Gene3D" id="2.60.40.770">
    <property type="match status" value="1"/>
</dbReference>
<comment type="caution">
    <text evidence="1">The sequence shown here is derived from an EMBL/GenBank/DDBJ whole genome shotgun (WGS) entry which is preliminary data.</text>
</comment>
<organism evidence="1 2">
    <name type="scientific">Eumeta variegata</name>
    <name type="common">Bagworm moth</name>
    <name type="synonym">Eumeta japonica</name>
    <dbReference type="NCBI Taxonomy" id="151549"/>
    <lineage>
        <taxon>Eukaryota</taxon>
        <taxon>Metazoa</taxon>
        <taxon>Ecdysozoa</taxon>
        <taxon>Arthropoda</taxon>
        <taxon>Hexapoda</taxon>
        <taxon>Insecta</taxon>
        <taxon>Pterygota</taxon>
        <taxon>Neoptera</taxon>
        <taxon>Endopterygota</taxon>
        <taxon>Lepidoptera</taxon>
        <taxon>Glossata</taxon>
        <taxon>Ditrysia</taxon>
        <taxon>Tineoidea</taxon>
        <taxon>Psychidae</taxon>
        <taxon>Oiketicinae</taxon>
        <taxon>Eumeta</taxon>
    </lineage>
</organism>